<feature type="compositionally biased region" description="Basic and acidic residues" evidence="1">
    <location>
        <begin position="64"/>
        <end position="79"/>
    </location>
</feature>
<feature type="region of interest" description="Disordered" evidence="1">
    <location>
        <begin position="51"/>
        <end position="116"/>
    </location>
</feature>
<comment type="caution">
    <text evidence="3">The sequence shown here is derived from an EMBL/GenBank/DDBJ whole genome shotgun (WGS) entry which is preliminary data.</text>
</comment>
<feature type="compositionally biased region" description="Low complexity" evidence="1">
    <location>
        <begin position="146"/>
        <end position="159"/>
    </location>
</feature>
<gene>
    <name evidence="3" type="ORF">SAMN05216246_10148</name>
</gene>
<accession>A0ABY1HYK6</accession>
<name>A0ABY1HYK6_9ACTO</name>
<proteinExistence type="predicted"/>
<evidence type="ECO:0000313" key="3">
    <source>
        <dbReference type="EMBL" id="SHI28760.1"/>
    </source>
</evidence>
<evidence type="ECO:0000256" key="1">
    <source>
        <dbReference type="SAM" id="MobiDB-lite"/>
    </source>
</evidence>
<keyword evidence="2" id="KW-1133">Transmembrane helix</keyword>
<evidence type="ECO:0000313" key="4">
    <source>
        <dbReference type="Proteomes" id="UP000184390"/>
    </source>
</evidence>
<dbReference type="Proteomes" id="UP000184390">
    <property type="component" value="Unassembled WGS sequence"/>
</dbReference>
<keyword evidence="2" id="KW-0812">Transmembrane</keyword>
<protein>
    <submittedName>
        <fullName evidence="3">Uncharacterized protein</fullName>
    </submittedName>
</protein>
<sequence>MVIETGRKRHPNRSKLRSRPVPGTAGGRAWVAILIILLMIGLFFIYTNSRQKGPGPDRPVSTHAPHDEAPNYWTEERMKSAPQHPYRLHSRGSVRPSTSSAPSPTMTSSTRAGIAEQSSMARFEDSFFWHAVMTCVCPGQRPARGARAALAPSRSPSNPQTSPLRTRPQNPPHRDRSKTPSKPVEVAIETGSGNGGGAAPGRPARLRRPSPWEAGRAPLPTAAEPNRPAHRRPPGHNPEP</sequence>
<keyword evidence="2" id="KW-0472">Membrane</keyword>
<keyword evidence="4" id="KW-1185">Reference proteome</keyword>
<evidence type="ECO:0000256" key="2">
    <source>
        <dbReference type="SAM" id="Phobius"/>
    </source>
</evidence>
<feature type="region of interest" description="Disordered" evidence="1">
    <location>
        <begin position="1"/>
        <end position="22"/>
    </location>
</feature>
<dbReference type="EMBL" id="FQYL01000001">
    <property type="protein sequence ID" value="SHI28760.1"/>
    <property type="molecule type" value="Genomic_DNA"/>
</dbReference>
<feature type="compositionally biased region" description="Low complexity" evidence="1">
    <location>
        <begin position="96"/>
        <end position="110"/>
    </location>
</feature>
<feature type="compositionally biased region" description="Basic residues" evidence="1">
    <location>
        <begin position="7"/>
        <end position="18"/>
    </location>
</feature>
<reference evidence="3 4" key="1">
    <citation type="submission" date="2016-11" db="EMBL/GenBank/DDBJ databases">
        <authorList>
            <person name="Varghese N."/>
            <person name="Submissions S."/>
        </authorList>
    </citation>
    <scope>NUCLEOTIDE SEQUENCE [LARGE SCALE GENOMIC DNA]</scope>
    <source>
        <strain evidence="3 4">PA</strain>
    </source>
</reference>
<organism evidence="3 4">
    <name type="scientific">Actinomyces denticolens</name>
    <dbReference type="NCBI Taxonomy" id="52767"/>
    <lineage>
        <taxon>Bacteria</taxon>
        <taxon>Bacillati</taxon>
        <taxon>Actinomycetota</taxon>
        <taxon>Actinomycetes</taxon>
        <taxon>Actinomycetales</taxon>
        <taxon>Actinomycetaceae</taxon>
        <taxon>Actinomyces</taxon>
    </lineage>
</organism>
<feature type="transmembrane region" description="Helical" evidence="2">
    <location>
        <begin position="21"/>
        <end position="46"/>
    </location>
</feature>
<feature type="region of interest" description="Disordered" evidence="1">
    <location>
        <begin position="146"/>
        <end position="240"/>
    </location>
</feature>